<evidence type="ECO:0000256" key="1">
    <source>
        <dbReference type="ARBA" id="ARBA00004496"/>
    </source>
</evidence>
<dbReference type="GO" id="GO:0002949">
    <property type="term" value="P:tRNA threonylcarbamoyladenosine modification"/>
    <property type="evidence" value="ECO:0007669"/>
    <property type="project" value="InterPro"/>
</dbReference>
<evidence type="ECO:0000256" key="3">
    <source>
        <dbReference type="ARBA" id="ARBA00019010"/>
    </source>
</evidence>
<dbReference type="NCBIfam" id="TIGR00150">
    <property type="entry name" value="T6A_YjeE"/>
    <property type="match status" value="1"/>
</dbReference>
<accession>A0A1I0CHB5</accession>
<gene>
    <name evidence="11" type="ORF">SAMN04489758_10345</name>
</gene>
<dbReference type="EMBL" id="FOIN01000003">
    <property type="protein sequence ID" value="SET18814.1"/>
    <property type="molecule type" value="Genomic_DNA"/>
</dbReference>
<evidence type="ECO:0000256" key="5">
    <source>
        <dbReference type="ARBA" id="ARBA00022694"/>
    </source>
</evidence>
<keyword evidence="6" id="KW-0479">Metal-binding</keyword>
<evidence type="ECO:0000313" key="11">
    <source>
        <dbReference type="EMBL" id="SET18814.1"/>
    </source>
</evidence>
<evidence type="ECO:0000256" key="6">
    <source>
        <dbReference type="ARBA" id="ARBA00022723"/>
    </source>
</evidence>
<evidence type="ECO:0000256" key="7">
    <source>
        <dbReference type="ARBA" id="ARBA00022741"/>
    </source>
</evidence>
<dbReference type="GO" id="GO:0005737">
    <property type="term" value="C:cytoplasm"/>
    <property type="evidence" value="ECO:0007669"/>
    <property type="project" value="UniProtKB-SubCell"/>
</dbReference>
<name>A0A1I0CHB5_9FIRM</name>
<evidence type="ECO:0000313" key="12">
    <source>
        <dbReference type="Proteomes" id="UP000198558"/>
    </source>
</evidence>
<keyword evidence="5" id="KW-0819">tRNA processing</keyword>
<keyword evidence="8" id="KW-0067">ATP-binding</keyword>
<protein>
    <recommendedName>
        <fullName evidence="3">tRNA threonylcarbamoyladenosine biosynthesis protein TsaE</fullName>
    </recommendedName>
    <alternativeName>
        <fullName evidence="10">t(6)A37 threonylcarbamoyladenosine biosynthesis protein TsaE</fullName>
    </alternativeName>
</protein>
<evidence type="ECO:0000256" key="4">
    <source>
        <dbReference type="ARBA" id="ARBA00022490"/>
    </source>
</evidence>
<dbReference type="InterPro" id="IPR003442">
    <property type="entry name" value="T6A_TsaE"/>
</dbReference>
<dbReference type="Proteomes" id="UP000198558">
    <property type="component" value="Unassembled WGS sequence"/>
</dbReference>
<reference evidence="12" key="1">
    <citation type="submission" date="2016-10" db="EMBL/GenBank/DDBJ databases">
        <authorList>
            <person name="Varghese N."/>
            <person name="Submissions S."/>
        </authorList>
    </citation>
    <scope>NUCLEOTIDE SEQUENCE [LARGE SCALE GENOMIC DNA]</scope>
    <source>
        <strain evidence="12">DSM 1551</strain>
    </source>
</reference>
<dbReference type="GO" id="GO:0046872">
    <property type="term" value="F:metal ion binding"/>
    <property type="evidence" value="ECO:0007669"/>
    <property type="project" value="UniProtKB-KW"/>
</dbReference>
<dbReference type="Pfam" id="PF02367">
    <property type="entry name" value="TsaE"/>
    <property type="match status" value="1"/>
</dbReference>
<dbReference type="PANTHER" id="PTHR33540">
    <property type="entry name" value="TRNA THREONYLCARBAMOYLADENOSINE BIOSYNTHESIS PROTEIN TSAE"/>
    <property type="match status" value="1"/>
</dbReference>
<keyword evidence="7" id="KW-0547">Nucleotide-binding</keyword>
<proteinExistence type="inferred from homology"/>
<dbReference type="SUPFAM" id="SSF52540">
    <property type="entry name" value="P-loop containing nucleoside triphosphate hydrolases"/>
    <property type="match status" value="1"/>
</dbReference>
<dbReference type="RefSeq" id="WP_092352094.1">
    <property type="nucleotide sequence ID" value="NZ_CANSQN010000030.1"/>
</dbReference>
<dbReference type="GO" id="GO:0005524">
    <property type="term" value="F:ATP binding"/>
    <property type="evidence" value="ECO:0007669"/>
    <property type="project" value="UniProtKB-KW"/>
</dbReference>
<dbReference type="AlphaFoldDB" id="A0A1I0CHB5"/>
<keyword evidence="4" id="KW-0963">Cytoplasm</keyword>
<organism evidence="11 12">
    <name type="scientific">Thomasclavelia cocleata</name>
    <dbReference type="NCBI Taxonomy" id="69824"/>
    <lineage>
        <taxon>Bacteria</taxon>
        <taxon>Bacillati</taxon>
        <taxon>Bacillota</taxon>
        <taxon>Erysipelotrichia</taxon>
        <taxon>Erysipelotrichales</taxon>
        <taxon>Coprobacillaceae</taxon>
        <taxon>Thomasclavelia</taxon>
    </lineage>
</organism>
<dbReference type="PANTHER" id="PTHR33540:SF2">
    <property type="entry name" value="TRNA THREONYLCARBAMOYLADENOSINE BIOSYNTHESIS PROTEIN TSAE"/>
    <property type="match status" value="1"/>
</dbReference>
<comment type="similarity">
    <text evidence="2">Belongs to the TsaE family.</text>
</comment>
<evidence type="ECO:0000256" key="10">
    <source>
        <dbReference type="ARBA" id="ARBA00032441"/>
    </source>
</evidence>
<keyword evidence="9" id="KW-0460">Magnesium</keyword>
<sequence length="149" mass="17142">MEKVIRINSLEETIELGNRLGRVLKPNMLITLSGDLGAGKTTFTKGIGQGLEIKKIINSPTFTILKQYSGRLKLSHFDAYRLEGQDDDLGFEEIFDSDDICVVEWANYIEEILPVQRLEIIIKKIDESVREFTFKAIGHRYEQLMEDFK</sequence>
<evidence type="ECO:0000256" key="8">
    <source>
        <dbReference type="ARBA" id="ARBA00022840"/>
    </source>
</evidence>
<dbReference type="GeneID" id="78287503"/>
<dbReference type="InterPro" id="IPR027417">
    <property type="entry name" value="P-loop_NTPase"/>
</dbReference>
<dbReference type="OrthoDB" id="9815896at2"/>
<comment type="subcellular location">
    <subcellularLocation>
        <location evidence="1">Cytoplasm</location>
    </subcellularLocation>
</comment>
<keyword evidence="12" id="KW-1185">Reference proteome</keyword>
<dbReference type="Gene3D" id="3.40.50.300">
    <property type="entry name" value="P-loop containing nucleotide triphosphate hydrolases"/>
    <property type="match status" value="1"/>
</dbReference>
<evidence type="ECO:0000256" key="9">
    <source>
        <dbReference type="ARBA" id="ARBA00022842"/>
    </source>
</evidence>
<evidence type="ECO:0000256" key="2">
    <source>
        <dbReference type="ARBA" id="ARBA00007599"/>
    </source>
</evidence>